<name>A0A371HV15_MUCPR</name>
<sequence>MKLVMVRVMIHRHRDYERLKTHGRHKRRKEEPRRDGLESVKNMRRPSYETCAYIKIKMKREEERKMLVKAKIYKRKGNHKSGKNKKEEKRKESLLVSYKEVKRVLLAKREPLLLITSNMTLKASSPLISFGFVAFLEEFKDLTHELPPLRGIKHHINLTLGATLPNRAAYRTNPKESKEIQN</sequence>
<dbReference type="AlphaFoldDB" id="A0A371HV15"/>
<comment type="caution">
    <text evidence="2">The sequence shown here is derived from an EMBL/GenBank/DDBJ whole genome shotgun (WGS) entry which is preliminary data.</text>
</comment>
<dbReference type="OrthoDB" id="1934635at2759"/>
<evidence type="ECO:0000313" key="2">
    <source>
        <dbReference type="EMBL" id="RDY06534.1"/>
    </source>
</evidence>
<feature type="region of interest" description="Disordered" evidence="1">
    <location>
        <begin position="18"/>
        <end position="40"/>
    </location>
</feature>
<evidence type="ECO:0000256" key="1">
    <source>
        <dbReference type="SAM" id="MobiDB-lite"/>
    </source>
</evidence>
<feature type="compositionally biased region" description="Basic and acidic residues" evidence="1">
    <location>
        <begin position="29"/>
        <end position="38"/>
    </location>
</feature>
<dbReference type="EMBL" id="QJKJ01001670">
    <property type="protein sequence ID" value="RDY06534.1"/>
    <property type="molecule type" value="Genomic_DNA"/>
</dbReference>
<protein>
    <submittedName>
        <fullName evidence="2">Uncharacterized protein</fullName>
    </submittedName>
</protein>
<gene>
    <name evidence="2" type="ORF">CR513_09468</name>
</gene>
<feature type="non-terminal residue" evidence="2">
    <location>
        <position position="1"/>
    </location>
</feature>
<evidence type="ECO:0000313" key="3">
    <source>
        <dbReference type="Proteomes" id="UP000257109"/>
    </source>
</evidence>
<accession>A0A371HV15</accession>
<dbReference type="Proteomes" id="UP000257109">
    <property type="component" value="Unassembled WGS sequence"/>
</dbReference>
<proteinExistence type="predicted"/>
<reference evidence="2" key="1">
    <citation type="submission" date="2018-05" db="EMBL/GenBank/DDBJ databases">
        <title>Draft genome of Mucuna pruriens seed.</title>
        <authorList>
            <person name="Nnadi N.E."/>
            <person name="Vos R."/>
            <person name="Hasami M.H."/>
            <person name="Devisetty U.K."/>
            <person name="Aguiy J.C."/>
        </authorList>
    </citation>
    <scope>NUCLEOTIDE SEQUENCE [LARGE SCALE GENOMIC DNA]</scope>
    <source>
        <strain evidence="2">JCA_2017</strain>
    </source>
</reference>
<keyword evidence="3" id="KW-1185">Reference proteome</keyword>
<organism evidence="2 3">
    <name type="scientific">Mucuna pruriens</name>
    <name type="common">Velvet bean</name>
    <name type="synonym">Dolichos pruriens</name>
    <dbReference type="NCBI Taxonomy" id="157652"/>
    <lineage>
        <taxon>Eukaryota</taxon>
        <taxon>Viridiplantae</taxon>
        <taxon>Streptophyta</taxon>
        <taxon>Embryophyta</taxon>
        <taxon>Tracheophyta</taxon>
        <taxon>Spermatophyta</taxon>
        <taxon>Magnoliopsida</taxon>
        <taxon>eudicotyledons</taxon>
        <taxon>Gunneridae</taxon>
        <taxon>Pentapetalae</taxon>
        <taxon>rosids</taxon>
        <taxon>fabids</taxon>
        <taxon>Fabales</taxon>
        <taxon>Fabaceae</taxon>
        <taxon>Papilionoideae</taxon>
        <taxon>50 kb inversion clade</taxon>
        <taxon>NPAAA clade</taxon>
        <taxon>indigoferoid/millettioid clade</taxon>
        <taxon>Phaseoleae</taxon>
        <taxon>Mucuna</taxon>
    </lineage>
</organism>